<proteinExistence type="inferred from homology"/>
<evidence type="ECO:0000259" key="2">
    <source>
        <dbReference type="Pfam" id="PF06894"/>
    </source>
</evidence>
<sequence length="137" mass="14967">MFLKSEPLKHNGASVTLYELSALQRIEHLEYLKKIEAVEEGDIQTAMETTVRGSAFVVAMSLWHAHALKGTLPGGAAEEVKKIQDEVLSTWSLEVVALAEYRIKILSGMLPPPEDIPEPESDIQAEPVTAEKSSPAS</sequence>
<dbReference type="RefSeq" id="WP_156594883.1">
    <property type="nucleotide sequence ID" value="NZ_CACRTI010000002.1"/>
</dbReference>
<evidence type="ECO:0000256" key="1">
    <source>
        <dbReference type="SAM" id="MobiDB-lite"/>
    </source>
</evidence>
<feature type="region of interest" description="Disordered" evidence="1">
    <location>
        <begin position="110"/>
        <end position="137"/>
    </location>
</feature>
<dbReference type="InterPro" id="IPR010027">
    <property type="entry name" value="Tail_assembly_G"/>
</dbReference>
<dbReference type="AlphaFoldDB" id="A0A6N2S0F9"/>
<name>A0A6N2S0F9_CITAM</name>
<feature type="domain" description="Tail assembly protein G" evidence="2">
    <location>
        <begin position="1"/>
        <end position="111"/>
    </location>
</feature>
<dbReference type="InterPro" id="IPR043704">
    <property type="entry name" value="Tail_assembly_GT"/>
</dbReference>
<accession>A0A6N2S0F9</accession>
<gene>
    <name evidence="3" type="ORF">CALFYP1_01880</name>
</gene>
<dbReference type="NCBIfam" id="TIGR01674">
    <property type="entry name" value="phage_lambda_G"/>
    <property type="match status" value="1"/>
</dbReference>
<reference evidence="3" key="1">
    <citation type="submission" date="2019-11" db="EMBL/GenBank/DDBJ databases">
        <authorList>
            <person name="Feng L."/>
        </authorList>
    </citation>
    <scope>NUCLEOTIDE SEQUENCE</scope>
    <source>
        <strain evidence="3">CAmalonaticusLFYP1</strain>
    </source>
</reference>
<protein>
    <submittedName>
        <fullName evidence="3">Bacteriophage lambda minor tail protein (GpG)</fullName>
    </submittedName>
</protein>
<evidence type="ECO:0000313" key="3">
    <source>
        <dbReference type="EMBL" id="VYS86662.1"/>
    </source>
</evidence>
<dbReference type="HAMAP" id="MF_04134">
    <property type="entry name" value="GT_LAMBD"/>
    <property type="match status" value="1"/>
</dbReference>
<organism evidence="3">
    <name type="scientific">Citrobacter amalonaticus</name>
    <dbReference type="NCBI Taxonomy" id="35703"/>
    <lineage>
        <taxon>Bacteria</taxon>
        <taxon>Pseudomonadati</taxon>
        <taxon>Pseudomonadota</taxon>
        <taxon>Gammaproteobacteria</taxon>
        <taxon>Enterobacterales</taxon>
        <taxon>Enterobacteriaceae</taxon>
        <taxon>Citrobacter</taxon>
    </lineage>
</organism>
<dbReference type="Pfam" id="PF06894">
    <property type="entry name" value="Phage_TAC_2"/>
    <property type="match status" value="1"/>
</dbReference>
<dbReference type="EMBL" id="CACRTI010000002">
    <property type="protein sequence ID" value="VYS86662.1"/>
    <property type="molecule type" value="Genomic_DNA"/>
</dbReference>